<protein>
    <submittedName>
        <fullName evidence="1">Uncharacterized protein</fullName>
    </submittedName>
</protein>
<comment type="caution">
    <text evidence="1">The sequence shown here is derived from an EMBL/GenBank/DDBJ whole genome shotgun (WGS) entry which is preliminary data.</text>
</comment>
<dbReference type="Proteomes" id="UP000185210">
    <property type="component" value="Unassembled WGS sequence"/>
</dbReference>
<evidence type="ECO:0000313" key="1">
    <source>
        <dbReference type="EMBL" id="SIA51769.1"/>
    </source>
</evidence>
<gene>
    <name evidence="1" type="ORF">SAMEA2070301_01289</name>
</gene>
<reference evidence="1 2" key="1">
    <citation type="submission" date="2016-11" db="EMBL/GenBank/DDBJ databases">
        <authorList>
            <consortium name="Pathogen Informatics"/>
        </authorList>
    </citation>
    <scope>NUCLEOTIDE SEQUENCE [LARGE SCALE GENOMIC DNA]</scope>
    <source>
        <strain evidence="1 2">104</strain>
    </source>
</reference>
<organism evidence="1 2">
    <name type="scientific">Mycobacteroides abscessus subsp. abscessus</name>
    <dbReference type="NCBI Taxonomy" id="1185650"/>
    <lineage>
        <taxon>Bacteria</taxon>
        <taxon>Bacillati</taxon>
        <taxon>Actinomycetota</taxon>
        <taxon>Actinomycetes</taxon>
        <taxon>Mycobacteriales</taxon>
        <taxon>Mycobacteriaceae</taxon>
        <taxon>Mycobacteroides</taxon>
        <taxon>Mycobacteroides abscessus</taxon>
    </lineage>
</organism>
<name>A0AB38CVM4_9MYCO</name>
<dbReference type="AlphaFoldDB" id="A0AB38CVM4"/>
<proteinExistence type="predicted"/>
<sequence>MHLAHSVAAHADWLPRAPIGNARRRCRMDNHCRSGKYCVARTSTGPAVVVRPGLCPRCIDDIEKCWSELPEYRRALESFKAKGSSAGGERVGGSSEPSSPLNVRVVDLINAIDSALSVLSLRPEARIRDIVTWNGSIDGVSFALRVRGLHSQADGIVGLGRVWERRRAPCPECDLPTLGAWVGSGVVMCTNADCATTLTQGDYEAYCLIKAKEK</sequence>
<dbReference type="EMBL" id="FSHM01000002">
    <property type="protein sequence ID" value="SIA51769.1"/>
    <property type="molecule type" value="Genomic_DNA"/>
</dbReference>
<accession>A0AB38CVM4</accession>
<evidence type="ECO:0000313" key="2">
    <source>
        <dbReference type="Proteomes" id="UP000185210"/>
    </source>
</evidence>